<dbReference type="PANTHER" id="PTHR21669">
    <property type="entry name" value="CAPZ-INTERACTING PROTEIN AND RELATED PROTEINS"/>
    <property type="match status" value="1"/>
</dbReference>
<reference evidence="3" key="1">
    <citation type="journal article" date="2013" name="Genetics">
        <title>The draft genome and transcriptome of Panagrellus redivivus are shaped by the harsh demands of a free-living lifestyle.</title>
        <authorList>
            <person name="Srinivasan J."/>
            <person name="Dillman A.R."/>
            <person name="Macchietto M.G."/>
            <person name="Heikkinen L."/>
            <person name="Lakso M."/>
            <person name="Fracchia K.M."/>
            <person name="Antoshechkin I."/>
            <person name="Mortazavi A."/>
            <person name="Wong G."/>
            <person name="Sternberg P.W."/>
        </authorList>
    </citation>
    <scope>NUCLEOTIDE SEQUENCE [LARGE SCALE GENOMIC DNA]</scope>
    <source>
        <strain evidence="3">MT8872</strain>
    </source>
</reference>
<evidence type="ECO:0000256" key="1">
    <source>
        <dbReference type="SAM" id="MobiDB-lite"/>
    </source>
</evidence>
<protein>
    <submittedName>
        <fullName evidence="4">HUN domain-containing protein</fullName>
    </submittedName>
</protein>
<organism evidence="3 4">
    <name type="scientific">Panagrellus redivivus</name>
    <name type="common">Microworm</name>
    <dbReference type="NCBI Taxonomy" id="6233"/>
    <lineage>
        <taxon>Eukaryota</taxon>
        <taxon>Metazoa</taxon>
        <taxon>Ecdysozoa</taxon>
        <taxon>Nematoda</taxon>
        <taxon>Chromadorea</taxon>
        <taxon>Rhabditida</taxon>
        <taxon>Tylenchina</taxon>
        <taxon>Panagrolaimomorpha</taxon>
        <taxon>Panagrolaimoidea</taxon>
        <taxon>Panagrolaimidae</taxon>
        <taxon>Panagrellus</taxon>
    </lineage>
</organism>
<name>A0A7E4V8B8_PANRE</name>
<keyword evidence="3" id="KW-1185">Reference proteome</keyword>
<reference evidence="4" key="2">
    <citation type="submission" date="2020-10" db="UniProtKB">
        <authorList>
            <consortium name="WormBaseParasite"/>
        </authorList>
    </citation>
    <scope>IDENTIFICATION</scope>
</reference>
<dbReference type="AlphaFoldDB" id="A0A7E4V8B8"/>
<dbReference type="Proteomes" id="UP000492821">
    <property type="component" value="Unassembled WGS sequence"/>
</dbReference>
<evidence type="ECO:0000313" key="4">
    <source>
        <dbReference type="WBParaSite" id="Pan_g17790.t1"/>
    </source>
</evidence>
<proteinExistence type="predicted"/>
<dbReference type="GO" id="GO:0006325">
    <property type="term" value="P:chromatin organization"/>
    <property type="evidence" value="ECO:0007669"/>
    <property type="project" value="TreeGrafter"/>
</dbReference>
<dbReference type="WBParaSite" id="Pan_g17790.t1">
    <property type="protein sequence ID" value="Pan_g17790.t1"/>
    <property type="gene ID" value="Pan_g17790"/>
</dbReference>
<dbReference type="PANTHER" id="PTHR21669:SF28">
    <property type="entry name" value="YEMANUCLEIN"/>
    <property type="match status" value="1"/>
</dbReference>
<evidence type="ECO:0000259" key="2">
    <source>
        <dbReference type="Pfam" id="PF08729"/>
    </source>
</evidence>
<dbReference type="GO" id="GO:0005634">
    <property type="term" value="C:nucleus"/>
    <property type="evidence" value="ECO:0007669"/>
    <property type="project" value="TreeGrafter"/>
</dbReference>
<evidence type="ECO:0000313" key="3">
    <source>
        <dbReference type="Proteomes" id="UP000492821"/>
    </source>
</evidence>
<accession>A0A7E4V8B8</accession>
<feature type="region of interest" description="Disordered" evidence="1">
    <location>
        <begin position="129"/>
        <end position="194"/>
    </location>
</feature>
<feature type="domain" description="Hpc2-related" evidence="2">
    <location>
        <begin position="83"/>
        <end position="129"/>
    </location>
</feature>
<sequence length="194" mass="22176">MYPERSKKKDKKLQDIIIEIELDRRRGKKYPEFDFKKCVEKQKSKHGNVSDDDDMMIDMDAADVLKRIEKKYVESGKKKKLCIDDFVDKTRGYDLNDPFVDDGDIYDELLPSTMDTTSHGFYVNSGKLEFKNAHGDDDDDEEEKAGEKKEKPPVPSSSRPHGTQRVVDAAARREAPRPPTGPTRMVGRPPVLNS</sequence>
<dbReference type="Pfam" id="PF08729">
    <property type="entry name" value="HUN"/>
    <property type="match status" value="1"/>
</dbReference>
<dbReference type="InterPro" id="IPR014840">
    <property type="entry name" value="HRD"/>
</dbReference>